<proteinExistence type="predicted"/>
<gene>
    <name evidence="1" type="ORF">RKE40_25105</name>
</gene>
<dbReference type="EMBL" id="JAWDID010000060">
    <property type="protein sequence ID" value="MDU0343186.1"/>
    <property type="molecule type" value="Genomic_DNA"/>
</dbReference>
<dbReference type="InterPro" id="IPR011990">
    <property type="entry name" value="TPR-like_helical_dom_sf"/>
</dbReference>
<name>A0ABU3SEH3_9HYPH</name>
<sequence length="548" mass="60669">MPQRVQGFLTYVVEETLAGRGDRLKAIAIATDVFGRGLDFDAMNDPVVRIEAGRLRRALERYYLLSGSVDPVIIDIPKGAYTPTFTQREGARVAEEPVVKDPPGQELPAAHPGIPRRRWLSALLFTAFAVSVLTAATWPRKLEEQRPKRRATAPEITLAVAPFSNLAGPATGLFAAGVFEELLAQLARFRELRIVRAEVVSPPSTNGGPLPTPQYRLEGSVRGGEQLRVTARLVDVESSRIVWSQIYERDLSNARIFDIEADIATKVAIAVAQPYGAIFGSQGTAADVPGSADAYQCVLRFYQYRKVLSPVEHASTRTCLERTTEQHPDYSTGWAMLAYLYLDEDRFGLNRREPAPAAGLRAREAAERAVLLDPANARGLQSLMTVLFFNQEPDAALRVGETALALNPNDTEVLAEFGSRLAQTGDWRRGAVMMEEAIARSAVRSGYYVGMVALAYYMQDDNSRAVEWIRRADLKQFSIYHFVAALIFARSGLERDAKVSVAAFMAMRPRFFDDFSRELSTRNFNARDRAILIKGAREAGFPVSFPSN</sequence>
<organism evidence="1 2">
    <name type="scientific">Bosea rubneri</name>
    <dbReference type="NCBI Taxonomy" id="3075434"/>
    <lineage>
        <taxon>Bacteria</taxon>
        <taxon>Pseudomonadati</taxon>
        <taxon>Pseudomonadota</taxon>
        <taxon>Alphaproteobacteria</taxon>
        <taxon>Hyphomicrobiales</taxon>
        <taxon>Boseaceae</taxon>
        <taxon>Bosea</taxon>
    </lineage>
</organism>
<dbReference type="SUPFAM" id="SSF48452">
    <property type="entry name" value="TPR-like"/>
    <property type="match status" value="1"/>
</dbReference>
<evidence type="ECO:0000313" key="1">
    <source>
        <dbReference type="EMBL" id="MDU0343186.1"/>
    </source>
</evidence>
<dbReference type="RefSeq" id="WP_316020925.1">
    <property type="nucleotide sequence ID" value="NZ_JAWDID010000060.1"/>
</dbReference>
<dbReference type="Proteomes" id="UP001254257">
    <property type="component" value="Unassembled WGS sequence"/>
</dbReference>
<keyword evidence="2" id="KW-1185">Reference proteome</keyword>
<protein>
    <submittedName>
        <fullName evidence="1">Adenylate cyclase</fullName>
    </submittedName>
</protein>
<reference evidence="1 2" key="1">
    <citation type="submission" date="2023-09" db="EMBL/GenBank/DDBJ databases">
        <title>Whole genome shotgun sequencing (WGS) of Bosea sp. ZW T0_25, isolated from stored onions (Allium cepa).</title>
        <authorList>
            <person name="Stoll D.A."/>
            <person name="Huch M."/>
        </authorList>
    </citation>
    <scope>NUCLEOTIDE SEQUENCE [LARGE SCALE GENOMIC DNA]</scope>
    <source>
        <strain evidence="1 2">ZW T0_25</strain>
    </source>
</reference>
<accession>A0ABU3SEH3</accession>
<comment type="caution">
    <text evidence="1">The sequence shown here is derived from an EMBL/GenBank/DDBJ whole genome shotgun (WGS) entry which is preliminary data.</text>
</comment>
<evidence type="ECO:0000313" key="2">
    <source>
        <dbReference type="Proteomes" id="UP001254257"/>
    </source>
</evidence>
<dbReference type="Gene3D" id="1.25.40.10">
    <property type="entry name" value="Tetratricopeptide repeat domain"/>
    <property type="match status" value="1"/>
</dbReference>